<dbReference type="OrthoDB" id="2014935at2"/>
<feature type="transmembrane region" description="Helical" evidence="1">
    <location>
        <begin position="191"/>
        <end position="214"/>
    </location>
</feature>
<proteinExistence type="predicted"/>
<keyword evidence="1" id="KW-0472">Membrane</keyword>
<dbReference type="EMBL" id="QETB01000001">
    <property type="protein sequence ID" value="PWF27210.1"/>
    <property type="molecule type" value="Genomic_DNA"/>
</dbReference>
<dbReference type="RefSeq" id="WP_109092709.1">
    <property type="nucleotide sequence ID" value="NZ_QETB01000001.1"/>
</dbReference>
<keyword evidence="1" id="KW-0812">Transmembrane</keyword>
<feature type="transmembrane region" description="Helical" evidence="1">
    <location>
        <begin position="125"/>
        <end position="146"/>
    </location>
</feature>
<dbReference type="Proteomes" id="UP000245283">
    <property type="component" value="Unassembled WGS sequence"/>
</dbReference>
<accession>A0A2V1KA73</accession>
<comment type="caution">
    <text evidence="2">The sequence shown here is derived from an EMBL/GenBank/DDBJ whole genome shotgun (WGS) entry which is preliminary data.</text>
</comment>
<feature type="transmembrane region" description="Helical" evidence="1">
    <location>
        <begin position="292"/>
        <end position="311"/>
    </location>
</feature>
<organism evidence="2 3">
    <name type="scientific">Ancrocorticia populi</name>
    <dbReference type="NCBI Taxonomy" id="2175228"/>
    <lineage>
        <taxon>Bacteria</taxon>
        <taxon>Bacillati</taxon>
        <taxon>Actinomycetota</taxon>
        <taxon>Actinomycetes</taxon>
        <taxon>Actinomycetales</taxon>
        <taxon>Actinomycetaceae</taxon>
        <taxon>Ancrocorticia</taxon>
    </lineage>
</organism>
<keyword evidence="1" id="KW-1133">Transmembrane helix</keyword>
<feature type="transmembrane region" description="Helical" evidence="1">
    <location>
        <begin position="456"/>
        <end position="477"/>
    </location>
</feature>
<evidence type="ECO:0000313" key="2">
    <source>
        <dbReference type="EMBL" id="PWF27210.1"/>
    </source>
</evidence>
<feature type="transmembrane region" description="Helical" evidence="1">
    <location>
        <begin position="77"/>
        <end position="97"/>
    </location>
</feature>
<protein>
    <submittedName>
        <fullName evidence="2">Multidrug ABC transporter permease</fullName>
    </submittedName>
</protein>
<reference evidence="3" key="1">
    <citation type="submission" date="2018-05" db="EMBL/GenBank/DDBJ databases">
        <authorList>
            <person name="Li Y."/>
        </authorList>
    </citation>
    <scope>NUCLEOTIDE SEQUENCE [LARGE SCALE GENOMIC DNA]</scope>
    <source>
        <strain evidence="3">sk1b4</strain>
    </source>
</reference>
<feature type="transmembrane region" description="Helical" evidence="1">
    <location>
        <begin position="158"/>
        <end position="179"/>
    </location>
</feature>
<feature type="transmembrane region" description="Helical" evidence="1">
    <location>
        <begin position="391"/>
        <end position="413"/>
    </location>
</feature>
<feature type="transmembrane region" description="Helical" evidence="1">
    <location>
        <begin position="20"/>
        <end position="41"/>
    </location>
</feature>
<feature type="transmembrane region" description="Helical" evidence="1">
    <location>
        <begin position="341"/>
        <end position="362"/>
    </location>
</feature>
<feature type="transmembrane region" description="Helical" evidence="1">
    <location>
        <begin position="234"/>
        <end position="255"/>
    </location>
</feature>
<sequence length="527" mass="55561">MFVGTWPLVRASWKHSRSTVLSWASVVMLLSLLGVGFYDVLFPNPSDVESMQGAVDTNPALTLVMGPVGDLSSTDGLGAWLTVGLGAFFVGIGMALLTVRSSRGQEDDGQAELFASGVMGRGARLTSAIVIGTGGSLAAGLLTAIVATVSGGTVETQLLVGAIVTVTGWIATAFAAVAAQLGSEKQTANTLALGVLSALYVLRGFCYSLDLPEWTIWANPLGWMGQTEPVTDNIWWPLLLGVAFASLLVGIALFLQSRRDFGAGALAPKPGPNHGKIRGVGALTWRLNRSNVITWIGVLVVLGVMFGYFTADAADTLGKNPAVQQLLASGTASQDDFNTQVLVTELTILGVVAAIPGAQMLFKLRLEETAYRIEPVLATGLSRLRLFSSSLALAMFSTALHLGLAGVLISLVSRASGTDMGMRDVIAQTAATLPAVWFFVALAAFFVGVWPRGRAITWAAIMASFLLTVLGPMLQLSDWVLSWSPFHHVPSVTGADPTWTGLIILSAVDILLLAVSFIGYRRRDINA</sequence>
<feature type="transmembrane region" description="Helical" evidence="1">
    <location>
        <begin position="425"/>
        <end position="449"/>
    </location>
</feature>
<keyword evidence="3" id="KW-1185">Reference proteome</keyword>
<name>A0A2V1KA73_9ACTO</name>
<evidence type="ECO:0000313" key="3">
    <source>
        <dbReference type="Proteomes" id="UP000245283"/>
    </source>
</evidence>
<dbReference type="AlphaFoldDB" id="A0A2V1KA73"/>
<gene>
    <name evidence="2" type="ORF">DD236_02080</name>
</gene>
<feature type="transmembrane region" description="Helical" evidence="1">
    <location>
        <begin position="497"/>
        <end position="520"/>
    </location>
</feature>
<evidence type="ECO:0000256" key="1">
    <source>
        <dbReference type="SAM" id="Phobius"/>
    </source>
</evidence>